<accession>A0A4Y2HRH4</accession>
<dbReference type="PANTHER" id="PTHR47331">
    <property type="entry name" value="PHD-TYPE DOMAIN-CONTAINING PROTEIN"/>
    <property type="match status" value="1"/>
</dbReference>
<dbReference type="OrthoDB" id="5920525at2759"/>
<reference evidence="1 2" key="1">
    <citation type="journal article" date="2019" name="Sci. Rep.">
        <title>Orb-weaving spider Araneus ventricosus genome elucidates the spidroin gene catalogue.</title>
        <authorList>
            <person name="Kono N."/>
            <person name="Nakamura H."/>
            <person name="Ohtoshi R."/>
            <person name="Moran D.A.P."/>
            <person name="Shinohara A."/>
            <person name="Yoshida Y."/>
            <person name="Fujiwara M."/>
            <person name="Mori M."/>
            <person name="Tomita M."/>
            <person name="Arakawa K."/>
        </authorList>
    </citation>
    <scope>NUCLEOTIDE SEQUENCE [LARGE SCALE GENOMIC DNA]</scope>
</reference>
<evidence type="ECO:0000313" key="2">
    <source>
        <dbReference type="Proteomes" id="UP000499080"/>
    </source>
</evidence>
<dbReference type="Pfam" id="PF05380">
    <property type="entry name" value="Peptidase_A17"/>
    <property type="match status" value="1"/>
</dbReference>
<proteinExistence type="predicted"/>
<dbReference type="InterPro" id="IPR008042">
    <property type="entry name" value="Retrotrans_Pao"/>
</dbReference>
<organism evidence="1 2">
    <name type="scientific">Araneus ventricosus</name>
    <name type="common">Orbweaver spider</name>
    <name type="synonym">Epeira ventricosa</name>
    <dbReference type="NCBI Taxonomy" id="182803"/>
    <lineage>
        <taxon>Eukaryota</taxon>
        <taxon>Metazoa</taxon>
        <taxon>Ecdysozoa</taxon>
        <taxon>Arthropoda</taxon>
        <taxon>Chelicerata</taxon>
        <taxon>Arachnida</taxon>
        <taxon>Araneae</taxon>
        <taxon>Araneomorphae</taxon>
        <taxon>Entelegynae</taxon>
        <taxon>Araneoidea</taxon>
        <taxon>Araneidae</taxon>
        <taxon>Araneus</taxon>
    </lineage>
</organism>
<evidence type="ECO:0008006" key="3">
    <source>
        <dbReference type="Google" id="ProtNLM"/>
    </source>
</evidence>
<name>A0A4Y2HRH4_ARAVE</name>
<evidence type="ECO:0000313" key="1">
    <source>
        <dbReference type="EMBL" id="GBM68006.1"/>
    </source>
</evidence>
<comment type="caution">
    <text evidence="1">The sequence shown here is derived from an EMBL/GenBank/DDBJ whole genome shotgun (WGS) entry which is preliminary data.</text>
</comment>
<sequence length="346" mass="38993">MVLEYGTTRTTCNHPSGDDEIAHDPSMFGATISVLETRHGGRFGKIEEETCWRRGRVIKLLNIFEKLFSHEQGEEHLENLSSSCEFLIEYQEKLKTLDSAIDALIIDEKECDRELLVCEVYGEKIMTFEAKIVSKTKKINSNKVVKGRDASVTGSGANSMQNGNSGASIRLPKLSLEKFAGDPRLNWDADQDSLGLDVSQFRESLNEHKITKRLILQTVAKIYDPIGFVSAYVVRAKFMIRELWESGCDWNFGVSDELRNKFLIWYSEIEELVSINIPRTYSVCGSVIDTEDMILIAFADASIKGCGSVAYFQNPTTLETSFAISKSRVAPLKKLTLPRLEFTTMR</sequence>
<dbReference type="Proteomes" id="UP000499080">
    <property type="component" value="Unassembled WGS sequence"/>
</dbReference>
<dbReference type="EMBL" id="BGPR01002117">
    <property type="protein sequence ID" value="GBM68006.1"/>
    <property type="molecule type" value="Genomic_DNA"/>
</dbReference>
<gene>
    <name evidence="1" type="ORF">AVEN_102743_1</name>
</gene>
<keyword evidence="2" id="KW-1185">Reference proteome</keyword>
<dbReference type="PANTHER" id="PTHR47331:SF5">
    <property type="entry name" value="RIBONUCLEASE H"/>
    <property type="match status" value="1"/>
</dbReference>
<dbReference type="AlphaFoldDB" id="A0A4Y2HRH4"/>
<protein>
    <recommendedName>
        <fullName evidence="3">DUF5641 domain-containing protein</fullName>
    </recommendedName>
</protein>